<evidence type="ECO:0000256" key="4">
    <source>
        <dbReference type="ARBA" id="ARBA00025955"/>
    </source>
</evidence>
<keyword evidence="2 5" id="KW-0945">Host-virus interaction</keyword>
<accession>A0A1L6Z3M1</accession>
<dbReference type="InterPro" id="IPR000657">
    <property type="entry name" value="Gemini_AL3"/>
</dbReference>
<comment type="subunit">
    <text evidence="4 5">Homooligomer. Interacts with the replication-associated protein (REP). Interacts with host proliferating cell nuclear antigen (PCNA). Interacts with host retinoblastoma-related protein 1 (RBR1), and may thereby deregulate the host cell cycle. Oligomerization and interaction with PCNA are necessary for optimal replication enhancement.</text>
</comment>
<comment type="similarity">
    <text evidence="1 5">Belongs to the geminiviridae replication enhancer protein family.</text>
</comment>
<reference evidence="6" key="1">
    <citation type="submission" date="2015-12" db="EMBL/GenBank/DDBJ databases">
        <title>First report of begomoviruses infecting Pouzolzia zeylanica in Taiwan.</title>
        <authorList>
            <person name="Shih S.L."/>
            <person name="Lee L.M."/>
            <person name="Hsu D.H."/>
            <person name="Kenyon L."/>
        </authorList>
    </citation>
    <scope>NUCLEOTIDE SEQUENCE</scope>
    <source>
        <strain evidence="6">HC14W1</strain>
    </source>
</reference>
<comment type="function">
    <text evidence="3">Increases viral DNA accumulation. Enhances infectivity and symptom expression.</text>
</comment>
<dbReference type="Pfam" id="PF01407">
    <property type="entry name" value="Gemini_AL3"/>
    <property type="match status" value="1"/>
</dbReference>
<protein>
    <recommendedName>
        <fullName evidence="5">Replication enhancer</fullName>
        <shortName evidence="5">REn</shortName>
    </recommendedName>
</protein>
<evidence type="ECO:0000256" key="3">
    <source>
        <dbReference type="ARBA" id="ARBA00025603"/>
    </source>
</evidence>
<gene>
    <name evidence="6" type="primary">C3</name>
</gene>
<dbReference type="GO" id="GO:0016032">
    <property type="term" value="P:viral process"/>
    <property type="evidence" value="ECO:0007669"/>
    <property type="project" value="InterPro"/>
</dbReference>
<sequence>MDSRTGALITATQAENGAYIWTVPNPLYFKIIKHEHRPSLTNHDIITIQIQFNHNLRKALGLHQCFLIFQIWTHLQPQTGRFLRVFRVQCLKHLNNLGIVSINNVIRSVNHVINNVLEKTIDVQLSTIIKFNLY</sequence>
<dbReference type="EMBL" id="KU358527">
    <property type="protein sequence ID" value="APT40602.1"/>
    <property type="molecule type" value="Genomic_DNA"/>
</dbReference>
<evidence type="ECO:0000256" key="1">
    <source>
        <dbReference type="ARBA" id="ARBA00009424"/>
    </source>
</evidence>
<name>A0A1L6Z3M1_9GEMI</name>
<evidence type="ECO:0000256" key="5">
    <source>
        <dbReference type="RuleBase" id="RU363029"/>
    </source>
</evidence>
<organism evidence="6">
    <name type="scientific">Pouzolzia golden mosaic virus</name>
    <dbReference type="NCBI Taxonomy" id="1225069"/>
    <lineage>
        <taxon>Viruses</taxon>
        <taxon>Monodnaviria</taxon>
        <taxon>Shotokuvirae</taxon>
        <taxon>Cressdnaviricota</taxon>
        <taxon>Repensiviricetes</taxon>
        <taxon>Geplafuvirales</taxon>
        <taxon>Geminiviridae</taxon>
        <taxon>Begomovirus</taxon>
        <taxon>Begomovirus pouzolziae</taxon>
    </lineage>
</organism>
<evidence type="ECO:0000256" key="2">
    <source>
        <dbReference type="ARBA" id="ARBA00022581"/>
    </source>
</evidence>
<evidence type="ECO:0000313" key="6">
    <source>
        <dbReference type="EMBL" id="APT40602.1"/>
    </source>
</evidence>
<proteinExistence type="inferred from homology"/>
<dbReference type="PRINTS" id="PR00231">
    <property type="entry name" value="GEMCOATAL3"/>
</dbReference>